<evidence type="ECO:0000256" key="9">
    <source>
        <dbReference type="RuleBase" id="RU004504"/>
    </source>
</evidence>
<gene>
    <name evidence="11" type="ORF">CPB84DRAFT_1836790</name>
</gene>
<sequence>MYSSTVKKLLAIPGPIELSPNVQNALALPTLSHVSPEFVKIFQESLDMTREVVQTGSSSIPFILAGSGTFGWDQVGANLVETGDRVLVLSTGYFGDGFKDCLQTYGAEVDILKSALGGTVPISEVEKALRKATETGTGRPYKLVTITHVDTSTGVLSDAQAIAACAQRISPGTLVVLDAVCSLASEDIQMDAWGLDVVLSASQKGLGGPPGLSILVASQRTINVLEERIKRGIKSGSYYSSWEKWLPIMRAYDQNKPAYFGTPAVNLVRAYHASLREITQGPISLSTRLAMHTAASDLVKRTAESLGMTQVAREPKGRAHGMTALYVPDIPGVPLAAADVLAQVGKRNIVMAGGWIGHMGWSVVGEEGRDIRTILKVLEESVKDAIAIKKSALNISARL</sequence>
<dbReference type="Proteomes" id="UP000724874">
    <property type="component" value="Unassembled WGS sequence"/>
</dbReference>
<keyword evidence="6 7" id="KW-0663">Pyridoxal phosphate</keyword>
<dbReference type="InterPro" id="IPR015424">
    <property type="entry name" value="PyrdxlP-dep_Trfase"/>
</dbReference>
<keyword evidence="4" id="KW-0032">Aminotransferase</keyword>
<dbReference type="InterPro" id="IPR024169">
    <property type="entry name" value="SP_NH2Trfase/AEP_transaminase"/>
</dbReference>
<dbReference type="SUPFAM" id="SSF53383">
    <property type="entry name" value="PLP-dependent transferases"/>
    <property type="match status" value="1"/>
</dbReference>
<keyword evidence="5 11" id="KW-0808">Transferase</keyword>
<reference evidence="11" key="1">
    <citation type="submission" date="2020-11" db="EMBL/GenBank/DDBJ databases">
        <authorList>
            <consortium name="DOE Joint Genome Institute"/>
            <person name="Ahrendt S."/>
            <person name="Riley R."/>
            <person name="Andreopoulos W."/>
            <person name="LaButti K."/>
            <person name="Pangilinan J."/>
            <person name="Ruiz-duenas F.J."/>
            <person name="Barrasa J.M."/>
            <person name="Sanchez-Garcia M."/>
            <person name="Camarero S."/>
            <person name="Miyauchi S."/>
            <person name="Serrano A."/>
            <person name="Linde D."/>
            <person name="Babiker R."/>
            <person name="Drula E."/>
            <person name="Ayuso-Fernandez I."/>
            <person name="Pacheco R."/>
            <person name="Padilla G."/>
            <person name="Ferreira P."/>
            <person name="Barriuso J."/>
            <person name="Kellner H."/>
            <person name="Castanera R."/>
            <person name="Alfaro M."/>
            <person name="Ramirez L."/>
            <person name="Pisabarro A.G."/>
            <person name="Kuo A."/>
            <person name="Tritt A."/>
            <person name="Lipzen A."/>
            <person name="He G."/>
            <person name="Yan M."/>
            <person name="Ng V."/>
            <person name="Cullen D."/>
            <person name="Martin F."/>
            <person name="Rosso M.-N."/>
            <person name="Henrissat B."/>
            <person name="Hibbett D."/>
            <person name="Martinez A.T."/>
            <person name="Grigoriev I.V."/>
        </authorList>
    </citation>
    <scope>NUCLEOTIDE SEQUENCE</scope>
    <source>
        <strain evidence="11">AH 44721</strain>
    </source>
</reference>
<dbReference type="PROSITE" id="PS00595">
    <property type="entry name" value="AA_TRANSFER_CLASS_5"/>
    <property type="match status" value="1"/>
</dbReference>
<comment type="cofactor">
    <cofactor evidence="1 7 9">
        <name>pyridoxal 5'-phosphate</name>
        <dbReference type="ChEBI" id="CHEBI:597326"/>
    </cofactor>
</comment>
<evidence type="ECO:0000259" key="10">
    <source>
        <dbReference type="Pfam" id="PF00266"/>
    </source>
</evidence>
<dbReference type="Gene3D" id="3.40.640.10">
    <property type="entry name" value="Type I PLP-dependent aspartate aminotransferase-like (Major domain)"/>
    <property type="match status" value="1"/>
</dbReference>
<evidence type="ECO:0000256" key="7">
    <source>
        <dbReference type="PIRSR" id="PIRSR000524-50"/>
    </source>
</evidence>
<feature type="domain" description="Aminotransferase class V" evidence="10">
    <location>
        <begin position="30"/>
        <end position="353"/>
    </location>
</feature>
<dbReference type="GO" id="GO:0005777">
    <property type="term" value="C:peroxisome"/>
    <property type="evidence" value="ECO:0007669"/>
    <property type="project" value="TreeGrafter"/>
</dbReference>
<dbReference type="EMBL" id="JADNYJ010000052">
    <property type="protein sequence ID" value="KAF8899579.1"/>
    <property type="molecule type" value="Genomic_DNA"/>
</dbReference>
<evidence type="ECO:0000313" key="11">
    <source>
        <dbReference type="EMBL" id="KAF8899579.1"/>
    </source>
</evidence>
<evidence type="ECO:0000256" key="5">
    <source>
        <dbReference type="ARBA" id="ARBA00022679"/>
    </source>
</evidence>
<dbReference type="OrthoDB" id="7403325at2759"/>
<dbReference type="PANTHER" id="PTHR21152:SF24">
    <property type="entry name" value="ALANINE--GLYOXYLATE AMINOTRANSFERASE 1"/>
    <property type="match status" value="1"/>
</dbReference>
<evidence type="ECO:0000256" key="3">
    <source>
        <dbReference type="ARBA" id="ARBA00013049"/>
    </source>
</evidence>
<dbReference type="InterPro" id="IPR015421">
    <property type="entry name" value="PyrdxlP-dep_Trfase_major"/>
</dbReference>
<name>A0A9P5TMJ0_GYMJU</name>
<accession>A0A9P5TMJ0</accession>
<evidence type="ECO:0000256" key="4">
    <source>
        <dbReference type="ARBA" id="ARBA00022576"/>
    </source>
</evidence>
<dbReference type="PIRSF" id="PIRSF000524">
    <property type="entry name" value="SPT"/>
    <property type="match status" value="1"/>
</dbReference>
<dbReference type="EC" id="2.6.1.44" evidence="3"/>
<dbReference type="GO" id="GO:0008453">
    <property type="term" value="F:alanine-glyoxylate transaminase activity"/>
    <property type="evidence" value="ECO:0007669"/>
    <property type="project" value="UniProtKB-EC"/>
</dbReference>
<dbReference type="FunFam" id="3.40.640.10:FF:000027">
    <property type="entry name" value="Serine--pyruvate aminotransferase, mitochondrial"/>
    <property type="match status" value="1"/>
</dbReference>
<dbReference type="Gene3D" id="3.90.1150.10">
    <property type="entry name" value="Aspartate Aminotransferase, domain 1"/>
    <property type="match status" value="1"/>
</dbReference>
<organism evidence="11 12">
    <name type="scientific">Gymnopilus junonius</name>
    <name type="common">Spectacular rustgill mushroom</name>
    <name type="synonym">Gymnopilus spectabilis subsp. junonius</name>
    <dbReference type="NCBI Taxonomy" id="109634"/>
    <lineage>
        <taxon>Eukaryota</taxon>
        <taxon>Fungi</taxon>
        <taxon>Dikarya</taxon>
        <taxon>Basidiomycota</taxon>
        <taxon>Agaricomycotina</taxon>
        <taxon>Agaricomycetes</taxon>
        <taxon>Agaricomycetidae</taxon>
        <taxon>Agaricales</taxon>
        <taxon>Agaricineae</taxon>
        <taxon>Hymenogastraceae</taxon>
        <taxon>Gymnopilus</taxon>
    </lineage>
</organism>
<comment type="similarity">
    <text evidence="2 8">Belongs to the class-V pyridoxal-phosphate-dependent aminotransferase family.</text>
</comment>
<dbReference type="InterPro" id="IPR020578">
    <property type="entry name" value="Aminotrans_V_PyrdxlP_BS"/>
</dbReference>
<dbReference type="Pfam" id="PF00266">
    <property type="entry name" value="Aminotran_5"/>
    <property type="match status" value="1"/>
</dbReference>
<dbReference type="PANTHER" id="PTHR21152">
    <property type="entry name" value="AMINOTRANSFERASE CLASS V"/>
    <property type="match status" value="1"/>
</dbReference>
<evidence type="ECO:0000256" key="8">
    <source>
        <dbReference type="RuleBase" id="RU004075"/>
    </source>
</evidence>
<dbReference type="GO" id="GO:0019265">
    <property type="term" value="P:glycine biosynthetic process, by transamination of glyoxylate"/>
    <property type="evidence" value="ECO:0007669"/>
    <property type="project" value="TreeGrafter"/>
</dbReference>
<keyword evidence="12" id="KW-1185">Reference proteome</keyword>
<evidence type="ECO:0000313" key="12">
    <source>
        <dbReference type="Proteomes" id="UP000724874"/>
    </source>
</evidence>
<evidence type="ECO:0000256" key="2">
    <source>
        <dbReference type="ARBA" id="ARBA00009236"/>
    </source>
</evidence>
<dbReference type="AlphaFoldDB" id="A0A9P5TMJ0"/>
<comment type="caution">
    <text evidence="11">The sequence shown here is derived from an EMBL/GenBank/DDBJ whole genome shotgun (WGS) entry which is preliminary data.</text>
</comment>
<dbReference type="GO" id="GO:0004760">
    <property type="term" value="F:L-serine-pyruvate transaminase activity"/>
    <property type="evidence" value="ECO:0007669"/>
    <property type="project" value="TreeGrafter"/>
</dbReference>
<dbReference type="InterPro" id="IPR015422">
    <property type="entry name" value="PyrdxlP-dep_Trfase_small"/>
</dbReference>
<feature type="modified residue" description="N6-(pyridoxal phosphate)lysine" evidence="7">
    <location>
        <position position="204"/>
    </location>
</feature>
<evidence type="ECO:0000256" key="6">
    <source>
        <dbReference type="ARBA" id="ARBA00022898"/>
    </source>
</evidence>
<dbReference type="InterPro" id="IPR000192">
    <property type="entry name" value="Aminotrans_V_dom"/>
</dbReference>
<evidence type="ECO:0000256" key="1">
    <source>
        <dbReference type="ARBA" id="ARBA00001933"/>
    </source>
</evidence>
<proteinExistence type="inferred from homology"/>
<protein>
    <recommendedName>
        <fullName evidence="3">alanine--glyoxylate transaminase</fullName>
        <ecNumber evidence="3">2.6.1.44</ecNumber>
    </recommendedName>
</protein>